<dbReference type="AlphaFoldDB" id="B2GKA0"/>
<dbReference type="EMBL" id="AP009152">
    <property type="protein sequence ID" value="BAG29120.1"/>
    <property type="molecule type" value="Genomic_DNA"/>
</dbReference>
<feature type="region of interest" description="Disordered" evidence="1">
    <location>
        <begin position="90"/>
        <end position="128"/>
    </location>
</feature>
<dbReference type="STRING" id="378753.KRH_07730"/>
<organism evidence="2 3">
    <name type="scientific">Kocuria rhizophila (strain ATCC 9341 / DSM 348 / NBRC 103217 / DC2201)</name>
    <dbReference type="NCBI Taxonomy" id="378753"/>
    <lineage>
        <taxon>Bacteria</taxon>
        <taxon>Bacillati</taxon>
        <taxon>Actinomycetota</taxon>
        <taxon>Actinomycetes</taxon>
        <taxon>Micrococcales</taxon>
        <taxon>Micrococcaceae</taxon>
        <taxon>Kocuria</taxon>
    </lineage>
</organism>
<evidence type="ECO:0000256" key="1">
    <source>
        <dbReference type="SAM" id="MobiDB-lite"/>
    </source>
</evidence>
<keyword evidence="3" id="KW-1185">Reference proteome</keyword>
<protein>
    <submittedName>
        <fullName evidence="2">Uncharacterized protein</fullName>
    </submittedName>
</protein>
<dbReference type="KEGG" id="krh:KRH_07730"/>
<dbReference type="HOGENOM" id="CLU_1956702_0_0_11"/>
<gene>
    <name evidence="2" type="ordered locus">KRH_07730</name>
</gene>
<sequence>MGAVAARLNVPRAPGLRVAGSNLIGNSFGMFMCLPKENYVPIPEDLTVWGGDDWLFFHQPWPNWALIGPTVRSEVSVTSPEGQFQRLLEREGAGPPTGGVGGPARVAAAHTAPQRTRVRDCREPPGSH</sequence>
<dbReference type="Proteomes" id="UP000008838">
    <property type="component" value="Chromosome"/>
</dbReference>
<name>B2GKA0_KOCRD</name>
<feature type="compositionally biased region" description="Basic and acidic residues" evidence="1">
    <location>
        <begin position="117"/>
        <end position="128"/>
    </location>
</feature>
<accession>B2GKA0</accession>
<reference evidence="2 3" key="1">
    <citation type="journal article" date="2008" name="J. Bacteriol.">
        <title>Complete genome sequence of the soil actinomycete Kocuria rhizophila.</title>
        <authorList>
            <person name="Takarada H."/>
            <person name="Sekine M."/>
            <person name="Kosugi H."/>
            <person name="Matsuo Y."/>
            <person name="Fujisawa T."/>
            <person name="Omata S."/>
            <person name="Kishi E."/>
            <person name="Shimizu A."/>
            <person name="Tsukatani N."/>
            <person name="Tanikawa S."/>
            <person name="Fujita N."/>
            <person name="Harayama S."/>
        </authorList>
    </citation>
    <scope>NUCLEOTIDE SEQUENCE [LARGE SCALE GENOMIC DNA]</scope>
    <source>
        <strain evidence="3">ATCC 9341 / DSM 348 / NBRC 103217 / DC2201</strain>
    </source>
</reference>
<evidence type="ECO:0000313" key="3">
    <source>
        <dbReference type="Proteomes" id="UP000008838"/>
    </source>
</evidence>
<dbReference type="eggNOG" id="ENOG502ZHHG">
    <property type="taxonomic scope" value="Bacteria"/>
</dbReference>
<evidence type="ECO:0000313" key="2">
    <source>
        <dbReference type="EMBL" id="BAG29120.1"/>
    </source>
</evidence>
<proteinExistence type="predicted"/>